<protein>
    <submittedName>
        <fullName evidence="3">Universal stress protein</fullName>
    </submittedName>
</protein>
<comment type="caution">
    <text evidence="3">The sequence shown here is derived from an EMBL/GenBank/DDBJ whole genome shotgun (WGS) entry which is preliminary data.</text>
</comment>
<proteinExistence type="inferred from homology"/>
<dbReference type="CDD" id="cd00293">
    <property type="entry name" value="USP-like"/>
    <property type="match status" value="1"/>
</dbReference>
<organism evidence="3 4">
    <name type="scientific">Microvirga terricola</name>
    <dbReference type="NCBI Taxonomy" id="2719797"/>
    <lineage>
        <taxon>Bacteria</taxon>
        <taxon>Pseudomonadati</taxon>
        <taxon>Pseudomonadota</taxon>
        <taxon>Alphaproteobacteria</taxon>
        <taxon>Hyphomicrobiales</taxon>
        <taxon>Methylobacteriaceae</taxon>
        <taxon>Microvirga</taxon>
    </lineage>
</organism>
<dbReference type="PANTHER" id="PTHR46268:SF15">
    <property type="entry name" value="UNIVERSAL STRESS PROTEIN HP_0031"/>
    <property type="match status" value="1"/>
</dbReference>
<accession>A0ABX0V9G3</accession>
<dbReference type="SUPFAM" id="SSF52402">
    <property type="entry name" value="Adenine nucleotide alpha hydrolases-like"/>
    <property type="match status" value="2"/>
</dbReference>
<dbReference type="Gene3D" id="3.40.50.12370">
    <property type="match status" value="1"/>
</dbReference>
<evidence type="ECO:0000259" key="2">
    <source>
        <dbReference type="Pfam" id="PF00582"/>
    </source>
</evidence>
<dbReference type="InterPro" id="IPR006016">
    <property type="entry name" value="UspA"/>
</dbReference>
<dbReference type="Pfam" id="PF00582">
    <property type="entry name" value="Usp"/>
    <property type="match status" value="1"/>
</dbReference>
<evidence type="ECO:0000313" key="4">
    <source>
        <dbReference type="Proteomes" id="UP000707352"/>
    </source>
</evidence>
<reference evidence="3 4" key="1">
    <citation type="submission" date="2020-03" db="EMBL/GenBank/DDBJ databases">
        <title>The genome sequence of Microvirga sp. c23x22.</title>
        <authorList>
            <person name="Zhang X."/>
        </authorList>
    </citation>
    <scope>NUCLEOTIDE SEQUENCE [LARGE SCALE GENOMIC DNA]</scope>
    <source>
        <strain evidence="4">c23x22</strain>
    </source>
</reference>
<gene>
    <name evidence="3" type="ORF">HB375_00270</name>
</gene>
<name>A0ABX0V9G3_9HYPH</name>
<dbReference type="RefSeq" id="WP_167670847.1">
    <property type="nucleotide sequence ID" value="NZ_JAATJS010000001.1"/>
</dbReference>
<dbReference type="PRINTS" id="PR01438">
    <property type="entry name" value="UNVRSLSTRESS"/>
</dbReference>
<feature type="domain" description="UspA" evidence="2">
    <location>
        <begin position="159"/>
        <end position="282"/>
    </location>
</feature>
<dbReference type="EMBL" id="JAATJS010000001">
    <property type="protein sequence ID" value="NIX75046.1"/>
    <property type="molecule type" value="Genomic_DNA"/>
</dbReference>
<keyword evidence="4" id="KW-1185">Reference proteome</keyword>
<comment type="similarity">
    <text evidence="1">Belongs to the universal stress protein A family.</text>
</comment>
<sequence length="283" mass="31282">MMIKDILVHLDGGLGDEGRLAYAEMMASPTQAHLVGLFTNPLPDYASLVPIDGGVAAAGVLGALEDEARRQGDLIMQRLAERFSRLGVPNKIRRVDDTRAMLADCIAKEARWADLFIMTRPYRDGGKMEWDDLFEAVLFDSGRAIVSIPPGWRRNEAIRRILLCWRDTREASRAVAEAIPLIEASTQVMILAIDPEHETDDRSDDPTAEVARHLARHGARIDVKLLQSNGAGFSDLVMDQARRLSADLVVMGGYGHSRAREWMLGGATREMLEASEVPVLMAH</sequence>
<dbReference type="InterPro" id="IPR006015">
    <property type="entry name" value="Universal_stress_UspA"/>
</dbReference>
<evidence type="ECO:0000256" key="1">
    <source>
        <dbReference type="ARBA" id="ARBA00008791"/>
    </source>
</evidence>
<evidence type="ECO:0000313" key="3">
    <source>
        <dbReference type="EMBL" id="NIX75046.1"/>
    </source>
</evidence>
<dbReference type="PANTHER" id="PTHR46268">
    <property type="entry name" value="STRESS RESPONSE PROTEIN NHAX"/>
    <property type="match status" value="1"/>
</dbReference>
<dbReference type="Proteomes" id="UP000707352">
    <property type="component" value="Unassembled WGS sequence"/>
</dbReference>